<keyword evidence="1" id="KW-0732">Signal</keyword>
<dbReference type="InterPro" id="IPR013740">
    <property type="entry name" value="Redoxin"/>
</dbReference>
<dbReference type="PROSITE" id="PS51352">
    <property type="entry name" value="THIOREDOXIN_2"/>
    <property type="match status" value="1"/>
</dbReference>
<dbReference type="Pfam" id="PF08534">
    <property type="entry name" value="Redoxin"/>
    <property type="match status" value="1"/>
</dbReference>
<dbReference type="PROSITE" id="PS51257">
    <property type="entry name" value="PROKAR_LIPOPROTEIN"/>
    <property type="match status" value="1"/>
</dbReference>
<protein>
    <submittedName>
        <fullName evidence="3">Peroxiredoxin</fullName>
    </submittedName>
</protein>
<name>A0A840MKG8_9PROT</name>
<evidence type="ECO:0000313" key="3">
    <source>
        <dbReference type="EMBL" id="MBB5017202.1"/>
    </source>
</evidence>
<dbReference type="InterPro" id="IPR013766">
    <property type="entry name" value="Thioredoxin_domain"/>
</dbReference>
<keyword evidence="4" id="KW-1185">Reference proteome</keyword>
<dbReference type="PANTHER" id="PTHR42852">
    <property type="entry name" value="THIOL:DISULFIDE INTERCHANGE PROTEIN DSBE"/>
    <property type="match status" value="1"/>
</dbReference>
<organism evidence="3 4">
    <name type="scientific">Chitinivorax tropicus</name>
    <dbReference type="NCBI Taxonomy" id="714531"/>
    <lineage>
        <taxon>Bacteria</taxon>
        <taxon>Pseudomonadati</taxon>
        <taxon>Pseudomonadota</taxon>
        <taxon>Betaproteobacteria</taxon>
        <taxon>Chitinivorax</taxon>
    </lineage>
</organism>
<feature type="signal peptide" evidence="1">
    <location>
        <begin position="1"/>
        <end position="25"/>
    </location>
</feature>
<evidence type="ECO:0000256" key="1">
    <source>
        <dbReference type="SAM" id="SignalP"/>
    </source>
</evidence>
<dbReference type="GO" id="GO:0016491">
    <property type="term" value="F:oxidoreductase activity"/>
    <property type="evidence" value="ECO:0007669"/>
    <property type="project" value="InterPro"/>
</dbReference>
<dbReference type="SUPFAM" id="SSF52833">
    <property type="entry name" value="Thioredoxin-like"/>
    <property type="match status" value="1"/>
</dbReference>
<proteinExistence type="predicted"/>
<dbReference type="InterPro" id="IPR036249">
    <property type="entry name" value="Thioredoxin-like_sf"/>
</dbReference>
<feature type="domain" description="Thioredoxin" evidence="2">
    <location>
        <begin position="24"/>
        <end position="163"/>
    </location>
</feature>
<dbReference type="RefSeq" id="WP_184034650.1">
    <property type="nucleotide sequence ID" value="NZ_JACHHY010000002.1"/>
</dbReference>
<evidence type="ECO:0000259" key="2">
    <source>
        <dbReference type="PROSITE" id="PS51352"/>
    </source>
</evidence>
<dbReference type="InterPro" id="IPR050553">
    <property type="entry name" value="Thioredoxin_ResA/DsbE_sf"/>
</dbReference>
<accession>A0A840MKG8</accession>
<dbReference type="Proteomes" id="UP000575898">
    <property type="component" value="Unassembled WGS sequence"/>
</dbReference>
<dbReference type="PANTHER" id="PTHR42852:SF18">
    <property type="entry name" value="CHROMOSOME UNDETERMINED SCAFFOLD_47, WHOLE GENOME SHOTGUN SEQUENCE"/>
    <property type="match status" value="1"/>
</dbReference>
<feature type="chain" id="PRO_5032511624" evidence="1">
    <location>
        <begin position="26"/>
        <end position="166"/>
    </location>
</feature>
<dbReference type="Gene3D" id="3.40.30.10">
    <property type="entry name" value="Glutaredoxin"/>
    <property type="match status" value="1"/>
</dbReference>
<sequence>MSNRLLRTSIAMVMLVALSACSPFGGGDKAPQLEMTSVKGQAVSMPPKGKVTLVNFWATSCGTCVKEMPQLVATYNKYREKGYETVAVAMSYDPPNYVLNYAEKNQLPFPVTLDVQGKAAEAYGGVMVTPTTYLIDRRGNIVQRFIGEPDMAELHKLIEAKLAEQA</sequence>
<gene>
    <name evidence="3" type="ORF">HNQ59_000464</name>
</gene>
<dbReference type="CDD" id="cd02966">
    <property type="entry name" value="TlpA_like_family"/>
    <property type="match status" value="1"/>
</dbReference>
<dbReference type="EMBL" id="JACHHY010000002">
    <property type="protein sequence ID" value="MBB5017202.1"/>
    <property type="molecule type" value="Genomic_DNA"/>
</dbReference>
<reference evidence="3 4" key="1">
    <citation type="submission" date="2020-08" db="EMBL/GenBank/DDBJ databases">
        <title>Genomic Encyclopedia of Type Strains, Phase IV (KMG-IV): sequencing the most valuable type-strain genomes for metagenomic binning, comparative biology and taxonomic classification.</title>
        <authorList>
            <person name="Goeker M."/>
        </authorList>
    </citation>
    <scope>NUCLEOTIDE SEQUENCE [LARGE SCALE GENOMIC DNA]</scope>
    <source>
        <strain evidence="3 4">DSM 27165</strain>
    </source>
</reference>
<evidence type="ECO:0000313" key="4">
    <source>
        <dbReference type="Proteomes" id="UP000575898"/>
    </source>
</evidence>
<dbReference type="AlphaFoldDB" id="A0A840MKG8"/>
<comment type="caution">
    <text evidence="3">The sequence shown here is derived from an EMBL/GenBank/DDBJ whole genome shotgun (WGS) entry which is preliminary data.</text>
</comment>